<keyword evidence="2" id="KW-1185">Reference proteome</keyword>
<evidence type="ECO:0000313" key="2">
    <source>
        <dbReference type="Proteomes" id="UP000738325"/>
    </source>
</evidence>
<comment type="caution">
    <text evidence="1">The sequence shown here is derived from an EMBL/GenBank/DDBJ whole genome shotgun (WGS) entry which is preliminary data.</text>
</comment>
<dbReference type="InterPro" id="IPR036047">
    <property type="entry name" value="F-box-like_dom_sf"/>
</dbReference>
<evidence type="ECO:0008006" key="3">
    <source>
        <dbReference type="Google" id="ProtNLM"/>
    </source>
</evidence>
<dbReference type="SUPFAM" id="SSF52047">
    <property type="entry name" value="RNI-like"/>
    <property type="match status" value="1"/>
</dbReference>
<dbReference type="Proteomes" id="UP000738325">
    <property type="component" value="Unassembled WGS sequence"/>
</dbReference>
<dbReference type="EMBL" id="JAAAIP010000063">
    <property type="protein sequence ID" value="KAG0327171.1"/>
    <property type="molecule type" value="Genomic_DNA"/>
</dbReference>
<accession>A0A9P6RW53</accession>
<evidence type="ECO:0000313" key="1">
    <source>
        <dbReference type="EMBL" id="KAG0327171.1"/>
    </source>
</evidence>
<reference evidence="1" key="1">
    <citation type="journal article" date="2020" name="Fungal Divers.">
        <title>Resolving the Mortierellaceae phylogeny through synthesis of multi-gene phylogenetics and phylogenomics.</title>
        <authorList>
            <person name="Vandepol N."/>
            <person name="Liber J."/>
            <person name="Desiro A."/>
            <person name="Na H."/>
            <person name="Kennedy M."/>
            <person name="Barry K."/>
            <person name="Grigoriev I.V."/>
            <person name="Miller A.N."/>
            <person name="O'Donnell K."/>
            <person name="Stajich J.E."/>
            <person name="Bonito G."/>
        </authorList>
    </citation>
    <scope>NUCLEOTIDE SEQUENCE</scope>
    <source>
        <strain evidence="1">REB-010B</strain>
    </source>
</reference>
<name>A0A9P6RW53_9FUNG</name>
<dbReference type="AlphaFoldDB" id="A0A9P6RW53"/>
<dbReference type="OrthoDB" id="2355469at2759"/>
<dbReference type="SUPFAM" id="SSF81383">
    <property type="entry name" value="F-box domain"/>
    <property type="match status" value="1"/>
</dbReference>
<organism evidence="1 2">
    <name type="scientific">Dissophora globulifera</name>
    <dbReference type="NCBI Taxonomy" id="979702"/>
    <lineage>
        <taxon>Eukaryota</taxon>
        <taxon>Fungi</taxon>
        <taxon>Fungi incertae sedis</taxon>
        <taxon>Mucoromycota</taxon>
        <taxon>Mortierellomycotina</taxon>
        <taxon>Mortierellomycetes</taxon>
        <taxon>Mortierellales</taxon>
        <taxon>Mortierellaceae</taxon>
        <taxon>Dissophora</taxon>
    </lineage>
</organism>
<protein>
    <recommendedName>
        <fullName evidence="3">F-box domain-containing protein</fullName>
    </recommendedName>
</protein>
<proteinExistence type="predicted"/>
<sequence length="469" mass="54573">MPCKHALELPEILALVAGFLSPHALVASICVSKYWYQTLQHLVWQEITFTNRRKRLPNLQDLVKNETYVKSLQIYDGRSFGGRMTLKTWEAINQLDHIKEFSIFSSVDGDPFINVFWDLCQRVEILKSTRCSYGTDADLTSRTFSHLRVLELNIWKKSDPILDWLGLLKRCPNLETLTMPEFLKNSRLATEFLEEVAKGTWPALESIWKCHFHVSEDILVPALAAMRRVTGWTARMFGPRSFKILSHHFAILKRLDLAYCESSAMISILQEIMSSCPQLEMLRWGRIDGRELIRGRPWACTGLRELAMTIMFDREEIDQVQPLIFERLSQLKALEILDFSGVPTFSEWQQELKEAEAMYYGRPLHAWYTSGSFIPFRKTIDLRLGKGIEKLAALRSLQELRFVHTVQCLHEKEVDWMAEHWEQLNIVDGKPDSPDDFSRHVVKMFRARGIISLYKHFAEFSDIPNDEDE</sequence>
<gene>
    <name evidence="1" type="ORF">BGZ99_008261</name>
</gene>
<dbReference type="Gene3D" id="3.80.10.10">
    <property type="entry name" value="Ribonuclease Inhibitor"/>
    <property type="match status" value="2"/>
</dbReference>
<dbReference type="InterPro" id="IPR032675">
    <property type="entry name" value="LRR_dom_sf"/>
</dbReference>